<comment type="similarity">
    <text evidence="1">Belongs to the UDP-glycosyltransferase family.</text>
</comment>
<evidence type="ECO:0000256" key="4">
    <source>
        <dbReference type="ARBA" id="ARBA00022679"/>
    </source>
</evidence>
<evidence type="ECO:0000313" key="7">
    <source>
        <dbReference type="Proteomes" id="UP001328107"/>
    </source>
</evidence>
<dbReference type="AlphaFoldDB" id="A0AAN5IAC1"/>
<reference evidence="7" key="1">
    <citation type="submission" date="2022-10" db="EMBL/GenBank/DDBJ databases">
        <title>Genome assembly of Pristionchus species.</title>
        <authorList>
            <person name="Yoshida K."/>
            <person name="Sommer R.J."/>
        </authorList>
    </citation>
    <scope>NUCLEOTIDE SEQUENCE [LARGE SCALE GENOMIC DNA]</scope>
    <source>
        <strain evidence="7">RS5460</strain>
    </source>
</reference>
<keyword evidence="5" id="KW-1133">Transmembrane helix</keyword>
<sequence>LQSWSSGTDLWVSQCNSTINHPGLLEQLRAEKFDAVFGESLNWCMGGIFHLAGIDKFALAESIAYKDGMYALTQVPTASSYQMFERNFEGFPNVVDLMAANSLFFLNSDQLADFSRPSVARVIDIGGIVVSNGHGKLNKEWSAILDLRPKTIFMSFGTFVRAWAMPEEYKETIRETARALPDVTFIWKYEKPEHNASQGIPNLVETTRSPFVRLCHPLRTGQHERGKLCRYKYTSKRETAAMLNNKPFSAREIFVRNMEFLAKHGPLRQLYHYGRHLNFIQYYLLDVAFCVIGFLLVVLSVSFLASWKLILCVKRMVNVKPK</sequence>
<dbReference type="EMBL" id="BTRK01000006">
    <property type="protein sequence ID" value="GMR57359.1"/>
    <property type="molecule type" value="Genomic_DNA"/>
</dbReference>
<evidence type="ECO:0000313" key="6">
    <source>
        <dbReference type="EMBL" id="GMR57359.1"/>
    </source>
</evidence>
<name>A0AAN5IAC1_9BILA</name>
<protein>
    <recommendedName>
        <fullName evidence="2">glucuronosyltransferase</fullName>
        <ecNumber evidence="2">2.4.1.17</ecNumber>
    </recommendedName>
</protein>
<dbReference type="EC" id="2.4.1.17" evidence="2"/>
<evidence type="ECO:0000256" key="1">
    <source>
        <dbReference type="ARBA" id="ARBA00009995"/>
    </source>
</evidence>
<proteinExistence type="inferred from homology"/>
<evidence type="ECO:0000256" key="2">
    <source>
        <dbReference type="ARBA" id="ARBA00012544"/>
    </source>
</evidence>
<feature type="non-terminal residue" evidence="6">
    <location>
        <position position="1"/>
    </location>
</feature>
<dbReference type="PANTHER" id="PTHR48043:SF23">
    <property type="entry name" value="UDP-GLUCURONOSYLTRANSFERASE"/>
    <property type="match status" value="1"/>
</dbReference>
<dbReference type="SUPFAM" id="SSF53756">
    <property type="entry name" value="UDP-Glycosyltransferase/glycogen phosphorylase"/>
    <property type="match status" value="1"/>
</dbReference>
<dbReference type="GO" id="GO:0015020">
    <property type="term" value="F:glucuronosyltransferase activity"/>
    <property type="evidence" value="ECO:0007669"/>
    <property type="project" value="UniProtKB-EC"/>
</dbReference>
<dbReference type="Gene3D" id="3.40.50.2000">
    <property type="entry name" value="Glycogen Phosphorylase B"/>
    <property type="match status" value="1"/>
</dbReference>
<keyword evidence="5" id="KW-0472">Membrane</keyword>
<keyword evidence="5" id="KW-0812">Transmembrane</keyword>
<keyword evidence="3" id="KW-0328">Glycosyltransferase</keyword>
<organism evidence="6 7">
    <name type="scientific">Pristionchus mayeri</name>
    <dbReference type="NCBI Taxonomy" id="1317129"/>
    <lineage>
        <taxon>Eukaryota</taxon>
        <taxon>Metazoa</taxon>
        <taxon>Ecdysozoa</taxon>
        <taxon>Nematoda</taxon>
        <taxon>Chromadorea</taxon>
        <taxon>Rhabditida</taxon>
        <taxon>Rhabditina</taxon>
        <taxon>Diplogasteromorpha</taxon>
        <taxon>Diplogasteroidea</taxon>
        <taxon>Neodiplogasteridae</taxon>
        <taxon>Pristionchus</taxon>
    </lineage>
</organism>
<feature type="transmembrane region" description="Helical" evidence="5">
    <location>
        <begin position="282"/>
        <end position="307"/>
    </location>
</feature>
<dbReference type="PANTHER" id="PTHR48043">
    <property type="entry name" value="EG:EG0003.4 PROTEIN-RELATED"/>
    <property type="match status" value="1"/>
</dbReference>
<gene>
    <name evidence="6" type="ORF">PMAYCL1PPCAC_27554</name>
</gene>
<evidence type="ECO:0000256" key="5">
    <source>
        <dbReference type="SAM" id="Phobius"/>
    </source>
</evidence>
<keyword evidence="4" id="KW-0808">Transferase</keyword>
<feature type="non-terminal residue" evidence="6">
    <location>
        <position position="322"/>
    </location>
</feature>
<keyword evidence="7" id="KW-1185">Reference proteome</keyword>
<dbReference type="Proteomes" id="UP001328107">
    <property type="component" value="Unassembled WGS sequence"/>
</dbReference>
<evidence type="ECO:0000256" key="3">
    <source>
        <dbReference type="ARBA" id="ARBA00022676"/>
    </source>
</evidence>
<dbReference type="InterPro" id="IPR050271">
    <property type="entry name" value="UDP-glycosyltransferase"/>
</dbReference>
<accession>A0AAN5IAC1</accession>
<comment type="caution">
    <text evidence="6">The sequence shown here is derived from an EMBL/GenBank/DDBJ whole genome shotgun (WGS) entry which is preliminary data.</text>
</comment>